<protein>
    <submittedName>
        <fullName evidence="1">Uncharacterized protein</fullName>
    </submittedName>
</protein>
<dbReference type="AlphaFoldDB" id="A0AAW5CGJ8"/>
<dbReference type="RefSeq" id="WP_217778423.1">
    <property type="nucleotide sequence ID" value="NZ_JAHOOV010000009.1"/>
</dbReference>
<gene>
    <name evidence="1" type="ORF">L0P03_15515</name>
</gene>
<sequence length="86" mass="10134">MVSFTYLKGNIKNISISYKIGVSTNNQLAFRCTCRVWHFIGQKFPALRQTVNDFEYHVFIAEERGDKYRRISTGITIHDAFRKQEK</sequence>
<dbReference type="Proteomes" id="UP001199750">
    <property type="component" value="Unassembled WGS sequence"/>
</dbReference>
<reference evidence="1" key="1">
    <citation type="submission" date="2022-01" db="EMBL/GenBank/DDBJ databases">
        <title>Collection of gut derived symbiotic bacterial strains cultured from healthy donors.</title>
        <authorList>
            <person name="Lin H."/>
            <person name="Kohout C."/>
            <person name="Waligurski E."/>
            <person name="Pamer E.G."/>
        </authorList>
    </citation>
    <scope>NUCLEOTIDE SEQUENCE</scope>
    <source>
        <strain evidence="1">DFI.1.149</strain>
    </source>
</reference>
<proteinExistence type="predicted"/>
<comment type="caution">
    <text evidence="1">The sequence shown here is derived from an EMBL/GenBank/DDBJ whole genome shotgun (WGS) entry which is preliminary data.</text>
</comment>
<evidence type="ECO:0000313" key="1">
    <source>
        <dbReference type="EMBL" id="MCG4961243.1"/>
    </source>
</evidence>
<name>A0AAW5CGJ8_9BACT</name>
<dbReference type="EMBL" id="JAKNDN010000032">
    <property type="protein sequence ID" value="MCG4961243.1"/>
    <property type="molecule type" value="Genomic_DNA"/>
</dbReference>
<evidence type="ECO:0000313" key="2">
    <source>
        <dbReference type="Proteomes" id="UP001199750"/>
    </source>
</evidence>
<accession>A0AAW5CGJ8</accession>
<organism evidence="1 2">
    <name type="scientific">Odoribacter splanchnicus</name>
    <dbReference type="NCBI Taxonomy" id="28118"/>
    <lineage>
        <taxon>Bacteria</taxon>
        <taxon>Pseudomonadati</taxon>
        <taxon>Bacteroidota</taxon>
        <taxon>Bacteroidia</taxon>
        <taxon>Bacteroidales</taxon>
        <taxon>Odoribacteraceae</taxon>
        <taxon>Odoribacter</taxon>
    </lineage>
</organism>